<proteinExistence type="predicted"/>
<dbReference type="EMBL" id="NSJZ01000027">
    <property type="protein sequence ID" value="PAU95978.1"/>
    <property type="molecule type" value="Genomic_DNA"/>
</dbReference>
<protein>
    <recommendedName>
        <fullName evidence="3">DUF3768 domain-containing protein</fullName>
    </recommendedName>
</protein>
<dbReference type="Proteomes" id="UP000218023">
    <property type="component" value="Unassembled WGS sequence"/>
</dbReference>
<dbReference type="Pfam" id="PF12599">
    <property type="entry name" value="DUF3768"/>
    <property type="match status" value="1"/>
</dbReference>
<dbReference type="InterPro" id="IPR022243">
    <property type="entry name" value="DUF3768"/>
</dbReference>
<dbReference type="OrthoDB" id="1495368at2"/>
<comment type="caution">
    <text evidence="1">The sequence shown here is derived from an EMBL/GenBank/DDBJ whole genome shotgun (WGS) entry which is preliminary data.</text>
</comment>
<evidence type="ECO:0008006" key="3">
    <source>
        <dbReference type="Google" id="ProtNLM"/>
    </source>
</evidence>
<accession>A0A2A2GF45</accession>
<name>A0A2A2GF45_9RHOB</name>
<reference evidence="1 2" key="1">
    <citation type="submission" date="2017-09" db="EMBL/GenBank/DDBJ databases">
        <title>Paracoccus alkalisoli sp. nov., isolated from saline alkaline soil.</title>
        <authorList>
            <person name="Dong X."/>
            <person name="Zhang G."/>
        </authorList>
    </citation>
    <scope>NUCLEOTIDE SEQUENCE [LARGE SCALE GENOMIC DNA]</scope>
    <source>
        <strain evidence="1 2">WN007</strain>
    </source>
</reference>
<sequence>MIVSGCPFPGTVVVTSGVRDRGRDFVTGAILAAAFDTEFFEDNDPWGTRDFGTVTVQGEKLYWKIDYYDADREYGSDDPSDPAKTHRVLTILFPSEY</sequence>
<evidence type="ECO:0000313" key="2">
    <source>
        <dbReference type="Proteomes" id="UP000218023"/>
    </source>
</evidence>
<organism evidence="1 2">
    <name type="scientific">Paracoccus salipaludis</name>
    <dbReference type="NCBI Taxonomy" id="2032623"/>
    <lineage>
        <taxon>Bacteria</taxon>
        <taxon>Pseudomonadati</taxon>
        <taxon>Pseudomonadota</taxon>
        <taxon>Alphaproteobacteria</taxon>
        <taxon>Rhodobacterales</taxon>
        <taxon>Paracoccaceae</taxon>
        <taxon>Paracoccus</taxon>
    </lineage>
</organism>
<evidence type="ECO:0000313" key="1">
    <source>
        <dbReference type="EMBL" id="PAU95978.1"/>
    </source>
</evidence>
<keyword evidence="2" id="KW-1185">Reference proteome</keyword>
<gene>
    <name evidence="1" type="ORF">CK240_16180</name>
</gene>
<dbReference type="AlphaFoldDB" id="A0A2A2GF45"/>